<feature type="domain" description="GH18" evidence="3">
    <location>
        <begin position="186"/>
        <end position="558"/>
    </location>
</feature>
<dbReference type="SUPFAM" id="SSF54556">
    <property type="entry name" value="Chitinase insertion domain"/>
    <property type="match status" value="1"/>
</dbReference>
<dbReference type="InterPro" id="IPR001223">
    <property type="entry name" value="Glyco_hydro18_cat"/>
</dbReference>
<comment type="caution">
    <text evidence="4">The sequence shown here is derived from an EMBL/GenBank/DDBJ whole genome shotgun (WGS) entry which is preliminary data.</text>
</comment>
<dbReference type="EMBL" id="CAJNOH010000025">
    <property type="protein sequence ID" value="CAF0774557.1"/>
    <property type="molecule type" value="Genomic_DNA"/>
</dbReference>
<name>A0A813QWA5_9BILA</name>
<dbReference type="Gene3D" id="3.10.50.10">
    <property type="match status" value="1"/>
</dbReference>
<keyword evidence="7" id="KW-1185">Reference proteome</keyword>
<dbReference type="AlphaFoldDB" id="A0A813QWA5"/>
<dbReference type="InterPro" id="IPR011583">
    <property type="entry name" value="Chitinase_II/V-like_cat"/>
</dbReference>
<dbReference type="GO" id="GO:0006032">
    <property type="term" value="P:chitin catabolic process"/>
    <property type="evidence" value="ECO:0007669"/>
    <property type="project" value="TreeGrafter"/>
</dbReference>
<evidence type="ECO:0000313" key="6">
    <source>
        <dbReference type="Proteomes" id="UP000663854"/>
    </source>
</evidence>
<dbReference type="FunFam" id="3.10.50.10:FF:000001">
    <property type="entry name" value="Chitinase 3-like 1"/>
    <property type="match status" value="1"/>
</dbReference>
<dbReference type="PROSITE" id="PS51910">
    <property type="entry name" value="GH18_2"/>
    <property type="match status" value="1"/>
</dbReference>
<dbReference type="Gene3D" id="3.20.20.80">
    <property type="entry name" value="Glycosidases"/>
    <property type="match status" value="1"/>
</dbReference>
<reference evidence="4" key="1">
    <citation type="submission" date="2021-02" db="EMBL/GenBank/DDBJ databases">
        <authorList>
            <person name="Nowell W R."/>
        </authorList>
    </citation>
    <scope>NUCLEOTIDE SEQUENCE</scope>
</reference>
<accession>A0A813QWA5</accession>
<keyword evidence="1" id="KW-0732">Signal</keyword>
<protein>
    <recommendedName>
        <fullName evidence="3">GH18 domain-containing protein</fullName>
    </recommendedName>
</protein>
<evidence type="ECO:0000313" key="5">
    <source>
        <dbReference type="EMBL" id="CAF1006162.1"/>
    </source>
</evidence>
<keyword evidence="2" id="KW-1015">Disulfide bond</keyword>
<dbReference type="InterPro" id="IPR029070">
    <property type="entry name" value="Chitinase_insertion_sf"/>
</dbReference>
<dbReference type="SUPFAM" id="SSF51445">
    <property type="entry name" value="(Trans)glycosidases"/>
    <property type="match status" value="1"/>
</dbReference>
<gene>
    <name evidence="5" type="ORF">JXQ802_LOCUS14424</name>
    <name evidence="4" type="ORF">PYM288_LOCUS3287</name>
</gene>
<dbReference type="Pfam" id="PF00704">
    <property type="entry name" value="Glyco_hydro_18"/>
    <property type="match status" value="1"/>
</dbReference>
<evidence type="ECO:0000256" key="2">
    <source>
        <dbReference type="ARBA" id="ARBA00023157"/>
    </source>
</evidence>
<dbReference type="GO" id="GO:0004568">
    <property type="term" value="F:chitinase activity"/>
    <property type="evidence" value="ECO:0007669"/>
    <property type="project" value="TreeGrafter"/>
</dbReference>
<evidence type="ECO:0000256" key="1">
    <source>
        <dbReference type="ARBA" id="ARBA00022729"/>
    </source>
</evidence>
<proteinExistence type="predicted"/>
<dbReference type="GO" id="GO:0005975">
    <property type="term" value="P:carbohydrate metabolic process"/>
    <property type="evidence" value="ECO:0007669"/>
    <property type="project" value="InterPro"/>
</dbReference>
<evidence type="ECO:0000313" key="4">
    <source>
        <dbReference type="EMBL" id="CAF0774557.1"/>
    </source>
</evidence>
<evidence type="ECO:0000313" key="7">
    <source>
        <dbReference type="Proteomes" id="UP000663870"/>
    </source>
</evidence>
<dbReference type="Proteomes" id="UP000663854">
    <property type="component" value="Unassembled WGS sequence"/>
</dbReference>
<sequence length="563" mass="65322">MILPCSTFVLYFYFSYVLSNFLIAQQYSKSPRLCVYHNNPSQYYPCVLGYIGLNSWSLYQCPDQFIFDETLQQCSMKVPIKNTFDQIASLSSIDDILFQQISNFILSKPMFEEEQQTTTMKPFSTKKIFNEEVVHEGGVFWANGYPLMKLNDKSIFEQQSSINSKLNYFSYKHPYPTPVSEDELKYKKICYFTNWSQYRTIPAKFEPEHIDPFLCTHIIYAFAYINNETFLIETVEENDEDLYRRINKLKQRNPKLKTLLGVGGWNMKSYAFSIMVHDDEKRRNFIFNTINFLHKHNFDGLEADWEYPGIRGGQSDDKYYLTLFFQDFKEAAMAQSIVTGQPRLLIAAAVAANEDIISNGYEIDKIAKILDFINIMTYDFHGAWQNHTGLNAPLYRRFDEIEKEAMMNQDFGMAIWLKNGAPAHKLVLGIPLFARTFLLARADEHELRSPTIGNGTEGPFTRSVGFLSYFEVCLLQTDPQWKIRSVPDGSESSYMFKDRDWISYDTIENIQKRAAYVVANNFGGLFVWSLDMDDFNGAFCNNGTYPFIKNSLSLLPTDMPSYI</sequence>
<dbReference type="Proteomes" id="UP000663870">
    <property type="component" value="Unassembled WGS sequence"/>
</dbReference>
<dbReference type="GO" id="GO:0005576">
    <property type="term" value="C:extracellular region"/>
    <property type="evidence" value="ECO:0007669"/>
    <property type="project" value="TreeGrafter"/>
</dbReference>
<dbReference type="EMBL" id="CAJNOL010000323">
    <property type="protein sequence ID" value="CAF1006162.1"/>
    <property type="molecule type" value="Genomic_DNA"/>
</dbReference>
<evidence type="ECO:0000259" key="3">
    <source>
        <dbReference type="PROSITE" id="PS51910"/>
    </source>
</evidence>
<dbReference type="FunFam" id="3.20.20.80:FF:000007">
    <property type="entry name" value="Acidic mammalian chitinase"/>
    <property type="match status" value="1"/>
</dbReference>
<dbReference type="InterPro" id="IPR017853">
    <property type="entry name" value="GH"/>
</dbReference>
<dbReference type="PANTHER" id="PTHR11177:SF317">
    <property type="entry name" value="CHITINASE 12-RELATED"/>
    <property type="match status" value="1"/>
</dbReference>
<dbReference type="SMART" id="SM00636">
    <property type="entry name" value="Glyco_18"/>
    <property type="match status" value="1"/>
</dbReference>
<organism evidence="4 6">
    <name type="scientific">Rotaria sordida</name>
    <dbReference type="NCBI Taxonomy" id="392033"/>
    <lineage>
        <taxon>Eukaryota</taxon>
        <taxon>Metazoa</taxon>
        <taxon>Spiralia</taxon>
        <taxon>Gnathifera</taxon>
        <taxon>Rotifera</taxon>
        <taxon>Eurotatoria</taxon>
        <taxon>Bdelloidea</taxon>
        <taxon>Philodinida</taxon>
        <taxon>Philodinidae</taxon>
        <taxon>Rotaria</taxon>
    </lineage>
</organism>
<dbReference type="PANTHER" id="PTHR11177">
    <property type="entry name" value="CHITINASE"/>
    <property type="match status" value="1"/>
</dbReference>
<dbReference type="InterPro" id="IPR050314">
    <property type="entry name" value="Glycosyl_Hydrlase_18"/>
</dbReference>
<dbReference type="GO" id="GO:0008061">
    <property type="term" value="F:chitin binding"/>
    <property type="evidence" value="ECO:0007669"/>
    <property type="project" value="InterPro"/>
</dbReference>